<keyword evidence="3" id="KW-1185">Reference proteome</keyword>
<dbReference type="STRING" id="287098.SAMN05421665_0582"/>
<protein>
    <submittedName>
        <fullName evidence="2">Spore maturation protein CgeB</fullName>
    </submittedName>
</protein>
<dbReference type="SUPFAM" id="SSF53756">
    <property type="entry name" value="UDP-Glycosyltransferase/glycogen phosphorylase"/>
    <property type="match status" value="1"/>
</dbReference>
<dbReference type="Gene3D" id="3.40.50.2000">
    <property type="entry name" value="Glycogen Phosphorylase B"/>
    <property type="match status" value="1"/>
</dbReference>
<dbReference type="InterPro" id="IPR055259">
    <property type="entry name" value="YkvP/CgeB_Glyco_trans-like"/>
</dbReference>
<dbReference type="Proteomes" id="UP000186997">
    <property type="component" value="Unassembled WGS sequence"/>
</dbReference>
<organism evidence="2 3">
    <name type="scientific">Yoonia rosea</name>
    <dbReference type="NCBI Taxonomy" id="287098"/>
    <lineage>
        <taxon>Bacteria</taxon>
        <taxon>Pseudomonadati</taxon>
        <taxon>Pseudomonadota</taxon>
        <taxon>Alphaproteobacteria</taxon>
        <taxon>Rhodobacterales</taxon>
        <taxon>Paracoccaceae</taxon>
        <taxon>Yoonia</taxon>
    </lineage>
</organism>
<dbReference type="Pfam" id="PF13524">
    <property type="entry name" value="Glyco_trans_1_2"/>
    <property type="match status" value="1"/>
</dbReference>
<dbReference type="AlphaFoldDB" id="A0A1R3WH88"/>
<reference evidence="3" key="1">
    <citation type="submission" date="2017-01" db="EMBL/GenBank/DDBJ databases">
        <authorList>
            <person name="Varghese N."/>
            <person name="Submissions S."/>
        </authorList>
    </citation>
    <scope>NUCLEOTIDE SEQUENCE [LARGE SCALE GENOMIC DNA]</scope>
    <source>
        <strain evidence="3">DSM 29591</strain>
    </source>
</reference>
<evidence type="ECO:0000313" key="2">
    <source>
        <dbReference type="EMBL" id="SIT77489.1"/>
    </source>
</evidence>
<name>A0A1R3WH88_9RHOB</name>
<sequence>MEEKRVALLVGPSFFGYNQSIARALLDNGYETRVIDTPAHNPTGLVNRLRIDVGQALGVQRYKDQWRKTFNADLLERARATNPDLFMLIRGEWIDPETFSSIPAKTKLLWFQDSAHRCCAHHLELAKRATAVFVFERLDIPYLVENGVDPDKIRFLPMGYDPETYRDLQSSKEVDVSFVGRMYDERKELIHRLVDELPDTTFEVWGRYVRYKEPRTWALWMRRQMSKRLRQTYRNKNIPPQVTNEVYNRSKIALNIHHSQSQQGCNPRVFEIIGSGTFQICDRNDHVREHVSRDVVQFENYDDLKQKIVTFLADDAQRDEIERHCRAVVGAHTFKARMHEALSSIRCRTE</sequence>
<accession>A0A1R3WH88</accession>
<proteinExistence type="predicted"/>
<evidence type="ECO:0000313" key="3">
    <source>
        <dbReference type="Proteomes" id="UP000186997"/>
    </source>
</evidence>
<gene>
    <name evidence="2" type="ORF">SAMN05421665_0582</name>
</gene>
<evidence type="ECO:0000259" key="1">
    <source>
        <dbReference type="Pfam" id="PF13524"/>
    </source>
</evidence>
<dbReference type="RefSeq" id="WP_076658286.1">
    <property type="nucleotide sequence ID" value="NZ_FTPR01000001.1"/>
</dbReference>
<feature type="domain" description="Spore protein YkvP/CgeB glycosyl transferase-like" evidence="1">
    <location>
        <begin position="186"/>
        <end position="342"/>
    </location>
</feature>
<dbReference type="EMBL" id="FTPR01000001">
    <property type="protein sequence ID" value="SIT77489.1"/>
    <property type="molecule type" value="Genomic_DNA"/>
</dbReference>